<gene>
    <name evidence="2" type="ORF">PCL_10651</name>
</gene>
<evidence type="ECO:0000313" key="3">
    <source>
        <dbReference type="Proteomes" id="UP000245956"/>
    </source>
</evidence>
<accession>A0A2U3EC02</accession>
<dbReference type="Proteomes" id="UP000245956">
    <property type="component" value="Unassembled WGS sequence"/>
</dbReference>
<evidence type="ECO:0000313" key="2">
    <source>
        <dbReference type="EMBL" id="PWI72028.1"/>
    </source>
</evidence>
<name>A0A2U3EC02_PURLI</name>
<proteinExistence type="predicted"/>
<sequence length="252" mass="26835">MPGRPSMLPSRPCVALALAAFRRPGAAFGQKRAACLLFDSTHLVAGLWPTCCSGAQAAYGCGIGRAERVRVAILWINLGAQECHTAVYRMRPSFCSWCVQNPLARARYATPLISASAGHGTSSRDASSSIDDSSIHARPRTRYVGFKSRRLIRGIGPGTDSPRRGNRRSALLFSALLSSLPAHPIPSHPIPCRPIILPPSRCGAPQCVPPVLPPCVPKAAAARPQALSLPLLLAPPRGLASCNVLLRNPYQT</sequence>
<comment type="caution">
    <text evidence="2">The sequence shown here is derived from an EMBL/GenBank/DDBJ whole genome shotgun (WGS) entry which is preliminary data.</text>
</comment>
<reference evidence="2 3" key="1">
    <citation type="journal article" date="2016" name="Front. Microbiol.">
        <title>Genome and transcriptome sequences reveal the specific parasitism of the nematophagous Purpureocillium lilacinum 36-1.</title>
        <authorList>
            <person name="Xie J."/>
            <person name="Li S."/>
            <person name="Mo C."/>
            <person name="Xiao X."/>
            <person name="Peng D."/>
            <person name="Wang G."/>
            <person name="Xiao Y."/>
        </authorList>
    </citation>
    <scope>NUCLEOTIDE SEQUENCE [LARGE SCALE GENOMIC DNA]</scope>
    <source>
        <strain evidence="2 3">36-1</strain>
    </source>
</reference>
<feature type="compositionally biased region" description="Low complexity" evidence="1">
    <location>
        <begin position="123"/>
        <end position="132"/>
    </location>
</feature>
<feature type="region of interest" description="Disordered" evidence="1">
    <location>
        <begin position="116"/>
        <end position="136"/>
    </location>
</feature>
<evidence type="ECO:0000256" key="1">
    <source>
        <dbReference type="SAM" id="MobiDB-lite"/>
    </source>
</evidence>
<dbReference type="EMBL" id="LCWV01000006">
    <property type="protein sequence ID" value="PWI72028.1"/>
    <property type="molecule type" value="Genomic_DNA"/>
</dbReference>
<organism evidence="2 3">
    <name type="scientific">Purpureocillium lilacinum</name>
    <name type="common">Paecilomyces lilacinus</name>
    <dbReference type="NCBI Taxonomy" id="33203"/>
    <lineage>
        <taxon>Eukaryota</taxon>
        <taxon>Fungi</taxon>
        <taxon>Dikarya</taxon>
        <taxon>Ascomycota</taxon>
        <taxon>Pezizomycotina</taxon>
        <taxon>Sordariomycetes</taxon>
        <taxon>Hypocreomycetidae</taxon>
        <taxon>Hypocreales</taxon>
        <taxon>Ophiocordycipitaceae</taxon>
        <taxon>Purpureocillium</taxon>
    </lineage>
</organism>
<protein>
    <submittedName>
        <fullName evidence="2">Uncharacterized protein</fullName>
    </submittedName>
</protein>
<dbReference type="AlphaFoldDB" id="A0A2U3EC02"/>